<proteinExistence type="predicted"/>
<dbReference type="AlphaFoldDB" id="A0A2X0M984"/>
<dbReference type="PANTHER" id="PTHR41729">
    <property type="entry name" value="GLUTAMYL-TRNA SYNTHETASE"/>
    <property type="match status" value="1"/>
</dbReference>
<dbReference type="STRING" id="796604.A0A2X0M984"/>
<evidence type="ECO:0000256" key="1">
    <source>
        <dbReference type="SAM" id="SignalP"/>
    </source>
</evidence>
<keyword evidence="3" id="KW-1185">Reference proteome</keyword>
<organism evidence="2 3">
    <name type="scientific">Microbotryum silenes-dioicae</name>
    <dbReference type="NCBI Taxonomy" id="796604"/>
    <lineage>
        <taxon>Eukaryota</taxon>
        <taxon>Fungi</taxon>
        <taxon>Dikarya</taxon>
        <taxon>Basidiomycota</taxon>
        <taxon>Pucciniomycotina</taxon>
        <taxon>Microbotryomycetes</taxon>
        <taxon>Microbotryales</taxon>
        <taxon>Microbotryaceae</taxon>
        <taxon>Microbotryum</taxon>
    </lineage>
</organism>
<feature type="chain" id="PRO_5016164805" evidence="1">
    <location>
        <begin position="23"/>
        <end position="98"/>
    </location>
</feature>
<dbReference type="InterPro" id="IPR025255">
    <property type="entry name" value="DUF4202"/>
</dbReference>
<name>A0A2X0M984_9BASI</name>
<protein>
    <submittedName>
        <fullName evidence="2">BQ5605_C004g02913 protein</fullName>
    </submittedName>
</protein>
<dbReference type="PANTHER" id="PTHR41729:SF1">
    <property type="entry name" value="GLUTAMYL-TRNA SYNTHETASE"/>
    <property type="match status" value="1"/>
</dbReference>
<accession>A0A2X0M984</accession>
<gene>
    <name evidence="2" type="primary">BQ5605_C004g02913</name>
    <name evidence="2" type="ORF">BQ5605_C004G02913</name>
</gene>
<sequence length="98" mass="10789">MPAPTTSARLIKVLCLLSEAHSTDPCSESSTYHSTLSSYVTRLCRDAGNEEPSEALVIAANAQHVRRWDKPRNEYSMGLSGYKMWRVSAVRCGRGQGS</sequence>
<dbReference type="Pfam" id="PF13875">
    <property type="entry name" value="DUF4202"/>
    <property type="match status" value="1"/>
</dbReference>
<keyword evidence="1" id="KW-0732">Signal</keyword>
<evidence type="ECO:0000313" key="2">
    <source>
        <dbReference type="EMBL" id="SGY68720.1"/>
    </source>
</evidence>
<dbReference type="Proteomes" id="UP000249464">
    <property type="component" value="Unassembled WGS sequence"/>
</dbReference>
<reference evidence="2 3" key="1">
    <citation type="submission" date="2016-11" db="EMBL/GenBank/DDBJ databases">
        <authorList>
            <person name="Jaros S."/>
            <person name="Januszkiewicz K."/>
            <person name="Wedrychowicz H."/>
        </authorList>
    </citation>
    <scope>NUCLEOTIDE SEQUENCE [LARGE SCALE GENOMIC DNA]</scope>
</reference>
<feature type="signal peptide" evidence="1">
    <location>
        <begin position="1"/>
        <end position="22"/>
    </location>
</feature>
<evidence type="ECO:0000313" key="3">
    <source>
        <dbReference type="Proteomes" id="UP000249464"/>
    </source>
</evidence>
<dbReference type="EMBL" id="FQNC01000046">
    <property type="protein sequence ID" value="SGY68720.1"/>
    <property type="molecule type" value="Genomic_DNA"/>
</dbReference>